<organism evidence="1 2">
    <name type="scientific">Steinernema glaseri</name>
    <dbReference type="NCBI Taxonomy" id="37863"/>
    <lineage>
        <taxon>Eukaryota</taxon>
        <taxon>Metazoa</taxon>
        <taxon>Ecdysozoa</taxon>
        <taxon>Nematoda</taxon>
        <taxon>Chromadorea</taxon>
        <taxon>Rhabditida</taxon>
        <taxon>Tylenchina</taxon>
        <taxon>Panagrolaimomorpha</taxon>
        <taxon>Strongyloidoidea</taxon>
        <taxon>Steinernematidae</taxon>
        <taxon>Steinernema</taxon>
    </lineage>
</organism>
<accession>A0A1I7Y747</accession>
<name>A0A1I7Y747_9BILA</name>
<dbReference type="Proteomes" id="UP000095287">
    <property type="component" value="Unplaced"/>
</dbReference>
<protein>
    <submittedName>
        <fullName evidence="2">SWIM-type domain-containing protein</fullName>
    </submittedName>
</protein>
<sequence length="108" mass="12010">MFISPLFLDLSRQSALVLLAHSDNAAHGCKANALTARPAKVERAKRRPRGGETVRVNAPACRRRFSCFCLFGRREGSEEVPCRHASLYVVQDPEDHLIQGTCHFVAYG</sequence>
<proteinExistence type="predicted"/>
<evidence type="ECO:0000313" key="2">
    <source>
        <dbReference type="WBParaSite" id="L893_g13345.t1"/>
    </source>
</evidence>
<keyword evidence="1" id="KW-1185">Reference proteome</keyword>
<reference evidence="2" key="1">
    <citation type="submission" date="2016-11" db="UniProtKB">
        <authorList>
            <consortium name="WormBaseParasite"/>
        </authorList>
    </citation>
    <scope>IDENTIFICATION</scope>
</reference>
<dbReference type="WBParaSite" id="L893_g13345.t1">
    <property type="protein sequence ID" value="L893_g13345.t1"/>
    <property type="gene ID" value="L893_g13345"/>
</dbReference>
<dbReference type="AlphaFoldDB" id="A0A1I7Y747"/>
<evidence type="ECO:0000313" key="1">
    <source>
        <dbReference type="Proteomes" id="UP000095287"/>
    </source>
</evidence>